<evidence type="ECO:0000256" key="1">
    <source>
        <dbReference type="ARBA" id="ARBA00004948"/>
    </source>
</evidence>
<dbReference type="HAMAP" id="MF_00654">
    <property type="entry name" value="PQQ_syn_PqqC"/>
    <property type="match status" value="1"/>
</dbReference>
<protein>
    <recommendedName>
        <fullName evidence="4">Pyrroloquinoline-quinone synthase</fullName>
        <ecNumber evidence="4">1.3.3.11</ecNumber>
    </recommendedName>
    <alternativeName>
        <fullName evidence="4">Coenzyme PQQ synthesis protein C</fullName>
    </alternativeName>
    <alternativeName>
        <fullName evidence="4">Pyrroloquinoline quinone biosynthesis protein C</fullName>
    </alternativeName>
</protein>
<dbReference type="Pfam" id="PF03070">
    <property type="entry name" value="TENA_THI-4"/>
    <property type="match status" value="1"/>
</dbReference>
<comment type="similarity">
    <text evidence="4">Belongs to the PqqC family.</text>
</comment>
<sequence length="231" mass="26162">MATATETDEFVAALRAQSRRYHDRHPFHRAMNAGALTRRQLQAWAANRFYYQENLPRKDAAILANCPHREVRRRWILRIVDQDGTADGEGGIEAWLRLGEALGLTREEMGDDRHVVPGVRFAVDAYVTFARTRPWTEAVASSLTELFAPDLMAERLTAFERHYPWIDRPGLAYFRSRLTQAPRDAEHALEVVTAYCGSPAERAGALAALSFKCDVLWSMLDAIERSCADGR</sequence>
<gene>
    <name evidence="4 6" type="primary">pqqC</name>
    <name evidence="6" type="ORF">N8I84_31455</name>
</gene>
<organism evidence="6 7">
    <name type="scientific">Streptomyces cynarae</name>
    <dbReference type="NCBI Taxonomy" id="2981134"/>
    <lineage>
        <taxon>Bacteria</taxon>
        <taxon>Bacillati</taxon>
        <taxon>Actinomycetota</taxon>
        <taxon>Actinomycetes</taxon>
        <taxon>Kitasatosporales</taxon>
        <taxon>Streptomycetaceae</taxon>
        <taxon>Streptomyces</taxon>
    </lineage>
</organism>
<dbReference type="NCBIfam" id="TIGR02111">
    <property type="entry name" value="PQQ_syn_pqqC"/>
    <property type="match status" value="1"/>
</dbReference>
<dbReference type="PANTHER" id="PTHR40279:SF3">
    <property type="entry name" value="4-AMINOBENZOATE SYNTHASE"/>
    <property type="match status" value="1"/>
</dbReference>
<feature type="domain" description="Thiaminase-2/PQQC" evidence="5">
    <location>
        <begin position="14"/>
        <end position="221"/>
    </location>
</feature>
<dbReference type="RefSeq" id="WP_263232790.1">
    <property type="nucleotide sequence ID" value="NZ_CP106793.1"/>
</dbReference>
<dbReference type="Gene3D" id="1.20.910.10">
    <property type="entry name" value="Heme oxygenase-like"/>
    <property type="match status" value="1"/>
</dbReference>
<evidence type="ECO:0000313" key="7">
    <source>
        <dbReference type="Proteomes" id="UP001061298"/>
    </source>
</evidence>
<dbReference type="SUPFAM" id="SSF48613">
    <property type="entry name" value="Heme oxygenase-like"/>
    <property type="match status" value="1"/>
</dbReference>
<dbReference type="InterPro" id="IPR004305">
    <property type="entry name" value="Thiaminase-2/PQQC"/>
</dbReference>
<name>A0ABY6E7T2_9ACTN</name>
<dbReference type="Proteomes" id="UP001061298">
    <property type="component" value="Chromosome"/>
</dbReference>
<proteinExistence type="inferred from homology"/>
<dbReference type="InterPro" id="IPR011845">
    <property type="entry name" value="PqqC"/>
</dbReference>
<dbReference type="GO" id="GO:0033732">
    <property type="term" value="F:pyrroloquinoline-quinone synthase activity"/>
    <property type="evidence" value="ECO:0007669"/>
    <property type="project" value="UniProtKB-EC"/>
</dbReference>
<evidence type="ECO:0000313" key="6">
    <source>
        <dbReference type="EMBL" id="UXY22722.1"/>
    </source>
</evidence>
<dbReference type="InterPro" id="IPR016084">
    <property type="entry name" value="Haem_Oase-like_multi-hlx"/>
</dbReference>
<evidence type="ECO:0000256" key="3">
    <source>
        <dbReference type="ARBA" id="ARBA00023002"/>
    </source>
</evidence>
<evidence type="ECO:0000259" key="5">
    <source>
        <dbReference type="Pfam" id="PF03070"/>
    </source>
</evidence>
<comment type="function">
    <text evidence="4">Ring cyclization and eight-electron oxidation of 3a-(2-amino-2-carboxyethyl)-4,5-dioxo-4,5,6,7,8,9-hexahydroquinoline-7,9-dicarboxylic-acid to PQQ.</text>
</comment>
<dbReference type="PANTHER" id="PTHR40279">
    <property type="entry name" value="PQQC-LIKE PROTEIN"/>
    <property type="match status" value="1"/>
</dbReference>
<dbReference type="EC" id="1.3.3.11" evidence="4"/>
<dbReference type="EMBL" id="CP106793">
    <property type="protein sequence ID" value="UXY22722.1"/>
    <property type="molecule type" value="Genomic_DNA"/>
</dbReference>
<reference evidence="6" key="1">
    <citation type="submission" date="2022-10" db="EMBL/GenBank/DDBJ databases">
        <authorList>
            <person name="Mo P."/>
        </authorList>
    </citation>
    <scope>NUCLEOTIDE SEQUENCE</scope>
    <source>
        <strain evidence="6">HUAS 13-4</strain>
    </source>
</reference>
<evidence type="ECO:0000256" key="2">
    <source>
        <dbReference type="ARBA" id="ARBA00022905"/>
    </source>
</evidence>
<comment type="catalytic activity">
    <reaction evidence="4">
        <text>6-(2-amino-2-carboxyethyl)-7,8-dioxo-1,2,3,4,7,8-hexahydroquinoline-2,4-dicarboxylate + 3 O2 = pyrroloquinoline quinone + 2 H2O2 + 2 H2O + H(+)</text>
        <dbReference type="Rhea" id="RHEA:10692"/>
        <dbReference type="ChEBI" id="CHEBI:15377"/>
        <dbReference type="ChEBI" id="CHEBI:15378"/>
        <dbReference type="ChEBI" id="CHEBI:15379"/>
        <dbReference type="ChEBI" id="CHEBI:16240"/>
        <dbReference type="ChEBI" id="CHEBI:58442"/>
        <dbReference type="ChEBI" id="CHEBI:58778"/>
        <dbReference type="EC" id="1.3.3.11"/>
    </reaction>
</comment>
<comment type="pathway">
    <text evidence="4">Cofactor biosynthesis; pyrroloquinoline quinone biosynthesis.</text>
</comment>
<keyword evidence="7" id="KW-1185">Reference proteome</keyword>
<comment type="pathway">
    <text evidence="1">Cofactor biosynthesis; thiamine diphosphate biosynthesis.</text>
</comment>
<dbReference type="InterPro" id="IPR039068">
    <property type="entry name" value="PqqC-like"/>
</dbReference>
<accession>A0ABY6E7T2</accession>
<keyword evidence="3 4" id="KW-0560">Oxidoreductase</keyword>
<keyword evidence="2 4" id="KW-0884">PQQ biosynthesis</keyword>
<evidence type="ECO:0000256" key="4">
    <source>
        <dbReference type="HAMAP-Rule" id="MF_00654"/>
    </source>
</evidence>